<keyword evidence="3" id="KW-1185">Reference proteome</keyword>
<evidence type="ECO:0000313" key="3">
    <source>
        <dbReference type="Proteomes" id="UP000054317"/>
    </source>
</evidence>
<dbReference type="KEGG" id="tvs:TRAVEDRAFT_25069"/>
<evidence type="ECO:0000256" key="1">
    <source>
        <dbReference type="SAM" id="MobiDB-lite"/>
    </source>
</evidence>
<sequence>MADPQRVLRIGVPDDHLTRTLCRWAPELQQKNRIRSHAYLPRPSTELTRARPAPICFHVYGHNSPTETQTAAHTAAQPVAERRKPHAHDHVIVLLPSRSMPATQRGWLAKRAFLTFAPRGFCEGALLTGVVLSKQGPSHAGVVILEIKARIGVIGVPTSTTRRSGGSLHERRNLHGRSGQRGRDGLNRRCIRQPCSDVRHRRRSHCVCLGSNYWRRRRRSTARATSATLASSGRRRRVRNAVRERASARMMRSAATTTATATPGPGLSSMRAATKRTAALVGYAAVPLGVHATGLLRKTSDLRTGGRVVRKKCGERIGAHGDARAGGSRTTLRRYQ</sequence>
<dbReference type="Proteomes" id="UP000054317">
    <property type="component" value="Unassembled WGS sequence"/>
</dbReference>
<dbReference type="GeneID" id="19412453"/>
<evidence type="ECO:0000313" key="2">
    <source>
        <dbReference type="EMBL" id="EIW51503.1"/>
    </source>
</evidence>
<feature type="compositionally biased region" description="Low complexity" evidence="1">
    <location>
        <begin position="248"/>
        <end position="262"/>
    </location>
</feature>
<feature type="region of interest" description="Disordered" evidence="1">
    <location>
        <begin position="220"/>
        <end position="268"/>
    </location>
</feature>
<gene>
    <name evidence="2" type="ORF">TRAVEDRAFT_25069</name>
</gene>
<name>R7S6E1_TRAVS</name>
<dbReference type="EMBL" id="JH711801">
    <property type="protein sequence ID" value="EIW51503.1"/>
    <property type="molecule type" value="Genomic_DNA"/>
</dbReference>
<accession>R7S6E1</accession>
<organism evidence="2 3">
    <name type="scientific">Trametes versicolor (strain FP-101664)</name>
    <name type="common">White-rot fungus</name>
    <name type="synonym">Coriolus versicolor</name>
    <dbReference type="NCBI Taxonomy" id="717944"/>
    <lineage>
        <taxon>Eukaryota</taxon>
        <taxon>Fungi</taxon>
        <taxon>Dikarya</taxon>
        <taxon>Basidiomycota</taxon>
        <taxon>Agaricomycotina</taxon>
        <taxon>Agaricomycetes</taxon>
        <taxon>Polyporales</taxon>
        <taxon>Polyporaceae</taxon>
        <taxon>Trametes</taxon>
    </lineage>
</organism>
<feature type="compositionally biased region" description="Low complexity" evidence="1">
    <location>
        <begin position="222"/>
        <end position="232"/>
    </location>
</feature>
<protein>
    <submittedName>
        <fullName evidence="2">Uncharacterized protein</fullName>
    </submittedName>
</protein>
<dbReference type="AlphaFoldDB" id="R7S6E1"/>
<feature type="non-terminal residue" evidence="2">
    <location>
        <position position="336"/>
    </location>
</feature>
<dbReference type="RefSeq" id="XP_008045613.1">
    <property type="nucleotide sequence ID" value="XM_008047422.1"/>
</dbReference>
<feature type="region of interest" description="Disordered" evidence="1">
    <location>
        <begin position="158"/>
        <end position="187"/>
    </location>
</feature>
<proteinExistence type="predicted"/>
<reference evidence="3" key="1">
    <citation type="journal article" date="2012" name="Science">
        <title>The Paleozoic origin of enzymatic lignin decomposition reconstructed from 31 fungal genomes.</title>
        <authorList>
            <person name="Floudas D."/>
            <person name="Binder M."/>
            <person name="Riley R."/>
            <person name="Barry K."/>
            <person name="Blanchette R.A."/>
            <person name="Henrissat B."/>
            <person name="Martinez A.T."/>
            <person name="Otillar R."/>
            <person name="Spatafora J.W."/>
            <person name="Yadav J.S."/>
            <person name="Aerts A."/>
            <person name="Benoit I."/>
            <person name="Boyd A."/>
            <person name="Carlson A."/>
            <person name="Copeland A."/>
            <person name="Coutinho P.M."/>
            <person name="de Vries R.P."/>
            <person name="Ferreira P."/>
            <person name="Findley K."/>
            <person name="Foster B."/>
            <person name="Gaskell J."/>
            <person name="Glotzer D."/>
            <person name="Gorecki P."/>
            <person name="Heitman J."/>
            <person name="Hesse C."/>
            <person name="Hori C."/>
            <person name="Igarashi K."/>
            <person name="Jurgens J.A."/>
            <person name="Kallen N."/>
            <person name="Kersten P."/>
            <person name="Kohler A."/>
            <person name="Kuees U."/>
            <person name="Kumar T.K.A."/>
            <person name="Kuo A."/>
            <person name="LaButti K."/>
            <person name="Larrondo L.F."/>
            <person name="Lindquist E."/>
            <person name="Ling A."/>
            <person name="Lombard V."/>
            <person name="Lucas S."/>
            <person name="Lundell T."/>
            <person name="Martin R."/>
            <person name="McLaughlin D.J."/>
            <person name="Morgenstern I."/>
            <person name="Morin E."/>
            <person name="Murat C."/>
            <person name="Nagy L.G."/>
            <person name="Nolan M."/>
            <person name="Ohm R.A."/>
            <person name="Patyshakuliyeva A."/>
            <person name="Rokas A."/>
            <person name="Ruiz-Duenas F.J."/>
            <person name="Sabat G."/>
            <person name="Salamov A."/>
            <person name="Samejima M."/>
            <person name="Schmutz J."/>
            <person name="Slot J.C."/>
            <person name="St John F."/>
            <person name="Stenlid J."/>
            <person name="Sun H."/>
            <person name="Sun S."/>
            <person name="Syed K."/>
            <person name="Tsang A."/>
            <person name="Wiebenga A."/>
            <person name="Young D."/>
            <person name="Pisabarro A."/>
            <person name="Eastwood D.C."/>
            <person name="Martin F."/>
            <person name="Cullen D."/>
            <person name="Grigoriev I.V."/>
            <person name="Hibbett D.S."/>
        </authorList>
    </citation>
    <scope>NUCLEOTIDE SEQUENCE [LARGE SCALE GENOMIC DNA]</scope>
    <source>
        <strain evidence="3">FP-101664</strain>
    </source>
</reference>